<evidence type="ECO:0000259" key="4">
    <source>
        <dbReference type="Pfam" id="PF00586"/>
    </source>
</evidence>
<comment type="miscellaneous">
    <text evidence="2">Reaction mechanism of ThiL seems to utilize a direct, inline transfer of the gamma-phosphate of ATP to TMP rather than a phosphorylated enzyme intermediate.</text>
</comment>
<comment type="pathway">
    <text evidence="2">Cofactor biosynthesis; thiamine diphosphate biosynthesis; thiamine diphosphate from thiamine phosphate: step 1/1.</text>
</comment>
<keyword evidence="2" id="KW-0067">ATP-binding</keyword>
<keyword evidence="2" id="KW-0418">Kinase</keyword>
<protein>
    <recommendedName>
        <fullName evidence="2">Thiamine-monophosphate kinase</fullName>
        <shortName evidence="2">TMP kinase</shortName>
        <shortName evidence="2">Thiamine-phosphate kinase</shortName>
        <ecNumber evidence="2">2.7.4.16</ecNumber>
    </recommendedName>
</protein>
<keyword evidence="2" id="KW-0808">Transferase</keyword>
<dbReference type="KEGG" id="sdf:ACG33_10475"/>
<dbReference type="Gene3D" id="3.30.1330.10">
    <property type="entry name" value="PurM-like, N-terminal domain"/>
    <property type="match status" value="1"/>
</dbReference>
<feature type="binding site" evidence="2">
    <location>
        <position position="209"/>
    </location>
    <ligand>
        <name>Mg(2+)</name>
        <dbReference type="ChEBI" id="CHEBI:18420"/>
        <label>5</label>
    </ligand>
</feature>
<dbReference type="RefSeq" id="WP_083536746.1">
    <property type="nucleotide sequence ID" value="NZ_CP011971.1"/>
</dbReference>
<dbReference type="PIRSF" id="PIRSF005303">
    <property type="entry name" value="Thiam_monoph_kin"/>
    <property type="match status" value="1"/>
</dbReference>
<feature type="binding site" evidence="2">
    <location>
        <begin position="118"/>
        <end position="119"/>
    </location>
    <ligand>
        <name>ATP</name>
        <dbReference type="ChEBI" id="CHEBI:30616"/>
    </ligand>
</feature>
<keyword evidence="2" id="KW-0547">Nucleotide-binding</keyword>
<feature type="binding site" evidence="2">
    <location>
        <position position="72"/>
    </location>
    <ligand>
        <name>Mg(2+)</name>
        <dbReference type="ChEBI" id="CHEBI:18420"/>
        <label>2</label>
    </ligand>
</feature>
<evidence type="ECO:0000313" key="6">
    <source>
        <dbReference type="EMBL" id="AMN47515.1"/>
    </source>
</evidence>
<name>A0A127FD39_STEDE</name>
<evidence type="ECO:0000256" key="3">
    <source>
        <dbReference type="SAM" id="MobiDB-lite"/>
    </source>
</evidence>
<dbReference type="AlphaFoldDB" id="A0A127FD39"/>
<dbReference type="CDD" id="cd02194">
    <property type="entry name" value="ThiL"/>
    <property type="match status" value="1"/>
</dbReference>
<gene>
    <name evidence="2" type="primary">thiL</name>
    <name evidence="6" type="ORF">ACG33_10475</name>
</gene>
<dbReference type="EC" id="2.7.4.16" evidence="2"/>
<keyword evidence="2" id="KW-0460">Magnesium</keyword>
<evidence type="ECO:0000256" key="1">
    <source>
        <dbReference type="ARBA" id="ARBA00022977"/>
    </source>
</evidence>
<comment type="similarity">
    <text evidence="2">Belongs to the thiamine-monophosphate kinase family.</text>
</comment>
<dbReference type="InterPro" id="IPR036921">
    <property type="entry name" value="PurM-like_N_sf"/>
</dbReference>
<feature type="binding site" evidence="2">
    <location>
        <position position="257"/>
    </location>
    <ligand>
        <name>substrate</name>
    </ligand>
</feature>
<keyword evidence="2" id="KW-0479">Metal-binding</keyword>
<dbReference type="STRING" id="465721.ACG33_10475"/>
<feature type="binding site" evidence="2">
    <location>
        <position position="72"/>
    </location>
    <ligand>
        <name>Mg(2+)</name>
        <dbReference type="ChEBI" id="CHEBI:18420"/>
        <label>3</label>
    </ligand>
</feature>
<dbReference type="GO" id="GO:0009229">
    <property type="term" value="P:thiamine diphosphate biosynthetic process"/>
    <property type="evidence" value="ECO:0007669"/>
    <property type="project" value="UniProtKB-UniRule"/>
</dbReference>
<feature type="binding site" evidence="2">
    <location>
        <position position="72"/>
    </location>
    <ligand>
        <name>Mg(2+)</name>
        <dbReference type="ChEBI" id="CHEBI:18420"/>
        <label>4</label>
    </ligand>
</feature>
<evidence type="ECO:0000259" key="5">
    <source>
        <dbReference type="Pfam" id="PF02769"/>
    </source>
</evidence>
<dbReference type="EMBL" id="CP011971">
    <property type="protein sequence ID" value="AMN47515.1"/>
    <property type="molecule type" value="Genomic_DNA"/>
</dbReference>
<feature type="binding site" evidence="2">
    <location>
        <position position="143"/>
    </location>
    <ligand>
        <name>ATP</name>
        <dbReference type="ChEBI" id="CHEBI:30616"/>
    </ligand>
</feature>
<dbReference type="InterPro" id="IPR036676">
    <property type="entry name" value="PurM-like_C_sf"/>
</dbReference>
<keyword evidence="7" id="KW-1185">Reference proteome</keyword>
<accession>A0A127FD39</accession>
<proteinExistence type="inferred from homology"/>
<dbReference type="Gene3D" id="3.90.650.10">
    <property type="entry name" value="PurM-like C-terminal domain"/>
    <property type="match status" value="1"/>
</dbReference>
<comment type="catalytic activity">
    <reaction evidence="2">
        <text>thiamine phosphate + ATP = thiamine diphosphate + ADP</text>
        <dbReference type="Rhea" id="RHEA:15913"/>
        <dbReference type="ChEBI" id="CHEBI:30616"/>
        <dbReference type="ChEBI" id="CHEBI:37575"/>
        <dbReference type="ChEBI" id="CHEBI:58937"/>
        <dbReference type="ChEBI" id="CHEBI:456216"/>
        <dbReference type="EC" id="2.7.4.16"/>
    </reaction>
</comment>
<dbReference type="Pfam" id="PF00586">
    <property type="entry name" value="AIRS"/>
    <property type="match status" value="1"/>
</dbReference>
<feature type="binding site" evidence="2">
    <location>
        <position position="27"/>
    </location>
    <ligand>
        <name>Mg(2+)</name>
        <dbReference type="ChEBI" id="CHEBI:18420"/>
        <label>4</label>
    </ligand>
</feature>
<dbReference type="NCBIfam" id="TIGR01379">
    <property type="entry name" value="thiL"/>
    <property type="match status" value="1"/>
</dbReference>
<organism evidence="6 7">
    <name type="scientific">Steroidobacter denitrificans</name>
    <dbReference type="NCBI Taxonomy" id="465721"/>
    <lineage>
        <taxon>Bacteria</taxon>
        <taxon>Pseudomonadati</taxon>
        <taxon>Pseudomonadota</taxon>
        <taxon>Gammaproteobacteria</taxon>
        <taxon>Steroidobacterales</taxon>
        <taxon>Steroidobacteraceae</taxon>
        <taxon>Steroidobacter</taxon>
    </lineage>
</organism>
<dbReference type="PATRIC" id="fig|465721.4.peg.2224"/>
<reference evidence="6 7" key="1">
    <citation type="submission" date="2015-06" db="EMBL/GenBank/DDBJ databases">
        <title>A Comprehensive Approach to Explore the Metabolic and Phylogenetic Diversity of Bacterial Steroid Degradation in the Environment: Testosterone as an Example.</title>
        <authorList>
            <person name="Yang F.-C."/>
            <person name="Chen Y.-L."/>
            <person name="Yu C.-P."/>
            <person name="Tang S.-L."/>
            <person name="Wang P.-H."/>
            <person name="Ismail W."/>
            <person name="Wang C.-H."/>
            <person name="Yang C.-Y."/>
            <person name="Chiang Y.-R."/>
        </authorList>
    </citation>
    <scope>NUCLEOTIDE SEQUENCE [LARGE SCALE GENOMIC DNA]</scope>
    <source>
        <strain evidence="6 7">DSM 18526</strain>
    </source>
</reference>
<dbReference type="InterPro" id="IPR016188">
    <property type="entry name" value="PurM-like_N"/>
</dbReference>
<dbReference type="PANTHER" id="PTHR30270">
    <property type="entry name" value="THIAMINE-MONOPHOSPHATE KINASE"/>
    <property type="match status" value="1"/>
</dbReference>
<feature type="binding site" evidence="2">
    <location>
        <position position="51"/>
    </location>
    <ligand>
        <name>substrate</name>
    </ligand>
</feature>
<comment type="function">
    <text evidence="2">Catalyzes the ATP-dependent phosphorylation of thiamine-monophosphate (TMP) to form thiamine-pyrophosphate (TPP), the active form of vitamin B1.</text>
</comment>
<feature type="region of interest" description="Disordered" evidence="3">
    <location>
        <begin position="314"/>
        <end position="341"/>
    </location>
</feature>
<dbReference type="SUPFAM" id="SSF55326">
    <property type="entry name" value="PurM N-terminal domain-like"/>
    <property type="match status" value="1"/>
</dbReference>
<dbReference type="InterPro" id="IPR010918">
    <property type="entry name" value="PurM-like_C_dom"/>
</dbReference>
<feature type="binding site" evidence="2">
    <location>
        <position position="206"/>
    </location>
    <ligand>
        <name>Mg(2+)</name>
        <dbReference type="ChEBI" id="CHEBI:18420"/>
        <label>3</label>
    </ligand>
</feature>
<dbReference type="Pfam" id="PF02769">
    <property type="entry name" value="AIRS_C"/>
    <property type="match status" value="1"/>
</dbReference>
<feature type="binding site" evidence="2">
    <location>
        <position position="119"/>
    </location>
    <ligand>
        <name>Mg(2+)</name>
        <dbReference type="ChEBI" id="CHEBI:18420"/>
        <label>1</label>
    </ligand>
</feature>
<evidence type="ECO:0000313" key="7">
    <source>
        <dbReference type="Proteomes" id="UP000070250"/>
    </source>
</evidence>
<feature type="binding site" evidence="2">
    <location>
        <position position="27"/>
    </location>
    <ligand>
        <name>Mg(2+)</name>
        <dbReference type="ChEBI" id="CHEBI:18420"/>
        <label>3</label>
    </ligand>
</feature>
<comment type="caution">
    <text evidence="2">Lacks conserved residue(s) required for the propagation of feature annotation.</text>
</comment>
<keyword evidence="1 2" id="KW-0784">Thiamine biosynthesis</keyword>
<feature type="domain" description="PurM-like N-terminal" evidence="4">
    <location>
        <begin position="25"/>
        <end position="133"/>
    </location>
</feature>
<dbReference type="GO" id="GO:0009030">
    <property type="term" value="F:thiamine-phosphate kinase activity"/>
    <property type="evidence" value="ECO:0007669"/>
    <property type="project" value="UniProtKB-UniRule"/>
</dbReference>
<dbReference type="GO" id="GO:0005524">
    <property type="term" value="F:ATP binding"/>
    <property type="evidence" value="ECO:0007669"/>
    <property type="project" value="UniProtKB-UniRule"/>
</dbReference>
<dbReference type="OrthoDB" id="9802811at2"/>
<dbReference type="GO" id="GO:0000287">
    <property type="term" value="F:magnesium ion binding"/>
    <property type="evidence" value="ECO:0007669"/>
    <property type="project" value="UniProtKB-UniRule"/>
</dbReference>
<dbReference type="PANTHER" id="PTHR30270:SF0">
    <property type="entry name" value="THIAMINE-MONOPHOSPHATE KINASE"/>
    <property type="match status" value="1"/>
</dbReference>
<dbReference type="GO" id="GO:0009228">
    <property type="term" value="P:thiamine biosynthetic process"/>
    <property type="evidence" value="ECO:0007669"/>
    <property type="project" value="UniProtKB-KW"/>
</dbReference>
<sequence length="341" mass="35537">MGEFEIIARYFTRPVHRGDVLLGIGDDAAVLDIAPGHKLVVAMDTIVEGVHFLPGTSAADIGYRALAVNLSDLAAMGAKPAWMTLSVSLPEADEGWLEGFSAGLFELAQRHAVALVGGDTVRGPRVVTVQVAGWVEADGWLSRAGACPGDLLMLSGVPGEAAGGLAAMQQRLEGEAAARLQQRFLRPVPRIALGRLLRGIASAAMDVSDGVLADLRKLCAASACAAYVDVDALPRSTALETLFPPDACLRHALAGGDDYELLFTVPASRLAALEAALAAVPAAAASSAGETLPQVRRIGVMCAGQGVQCLRQGQPFELPSSGDQRRQDDRPQGGYDHFAAP</sequence>
<evidence type="ECO:0000256" key="2">
    <source>
        <dbReference type="HAMAP-Rule" id="MF_02128"/>
    </source>
</evidence>
<feature type="binding site" evidence="2">
    <location>
        <position position="335"/>
    </location>
    <ligand>
        <name>substrate</name>
    </ligand>
</feature>
<dbReference type="InterPro" id="IPR006283">
    <property type="entry name" value="ThiL-like"/>
</dbReference>
<feature type="domain" description="PurM-like C-terminal" evidence="5">
    <location>
        <begin position="148"/>
        <end position="307"/>
    </location>
</feature>
<feature type="binding site" evidence="2">
    <location>
        <position position="44"/>
    </location>
    <ligand>
        <name>Mg(2+)</name>
        <dbReference type="ChEBI" id="CHEBI:18420"/>
        <label>1</label>
    </ligand>
</feature>
<feature type="binding site" evidence="2">
    <location>
        <position position="44"/>
    </location>
    <ligand>
        <name>Mg(2+)</name>
        <dbReference type="ChEBI" id="CHEBI:18420"/>
        <label>2</label>
    </ligand>
</feature>
<dbReference type="HAMAP" id="MF_02128">
    <property type="entry name" value="TMP_kinase"/>
    <property type="match status" value="1"/>
</dbReference>
<dbReference type="UniPathway" id="UPA00060">
    <property type="reaction ID" value="UER00142"/>
</dbReference>
<dbReference type="Proteomes" id="UP000070250">
    <property type="component" value="Chromosome"/>
</dbReference>
<dbReference type="SUPFAM" id="SSF56042">
    <property type="entry name" value="PurM C-terminal domain-like"/>
    <property type="match status" value="1"/>
</dbReference>
<feature type="binding site" evidence="2">
    <location>
        <position position="208"/>
    </location>
    <ligand>
        <name>ATP</name>
        <dbReference type="ChEBI" id="CHEBI:30616"/>
    </ligand>
</feature>